<dbReference type="SUPFAM" id="SSF46565">
    <property type="entry name" value="Chaperone J-domain"/>
    <property type="match status" value="1"/>
</dbReference>
<dbReference type="PANTHER" id="PTHR45098:SF1">
    <property type="entry name" value="DNAJ DOMAIN CONTAINING PROTEIN, EXPRESSED"/>
    <property type="match status" value="1"/>
</dbReference>
<evidence type="ECO:0008006" key="5">
    <source>
        <dbReference type="Google" id="ProtNLM"/>
    </source>
</evidence>
<dbReference type="AlphaFoldDB" id="A0A1Y5IEE5"/>
<evidence type="ECO:0000256" key="1">
    <source>
        <dbReference type="SAM" id="MobiDB-lite"/>
    </source>
</evidence>
<dbReference type="Proteomes" id="UP000195557">
    <property type="component" value="Unassembled WGS sequence"/>
</dbReference>
<proteinExistence type="predicted"/>
<feature type="domain" description="RRM" evidence="2">
    <location>
        <begin position="369"/>
        <end position="414"/>
    </location>
</feature>
<accession>A0A1Y5IEE5</accession>
<dbReference type="Pfam" id="PF00076">
    <property type="entry name" value="RRM_1"/>
    <property type="match status" value="1"/>
</dbReference>
<dbReference type="CDD" id="cd06257">
    <property type="entry name" value="DnaJ"/>
    <property type="match status" value="1"/>
</dbReference>
<dbReference type="InterPro" id="IPR035979">
    <property type="entry name" value="RBD_domain_sf"/>
</dbReference>
<dbReference type="InterPro" id="IPR001623">
    <property type="entry name" value="DnaJ_domain"/>
</dbReference>
<dbReference type="EMBL" id="KZ155776">
    <property type="protein sequence ID" value="OUS47959.1"/>
    <property type="molecule type" value="Genomic_DNA"/>
</dbReference>
<sequence>MFRILSAMVPETVASAMTLNDSPNARTAFFTAERMATVPKSTANATSAAVVHASFTGSGTRLTAVPNAPATPSTSVSSAGVDDAKSASLVTSVVALRRSASTLSSPSFTKVYPHNTTSEPSAGGPHPSVGVFVSGTSPVALYDFNPTSPPGNPPARPPKSFSSRTSRDSLRGFAAFFAFSAAFPRARSSRYANNAFSPPANLPSCPAALIAYKRLALKTHPDKRPASERARAQREFDAIQKARDALLDVDARRALEGRRRAREGRRRANEGAEAKRRRAMDDLESRERAAAGREGGAAADAARGRLREELARARRRREPEGARERGGDDHAGGDDGRDGGVATTTAERLHRALKVVWRRDGDGDADAYSAKALRGIFEAFGIVEDVVVREGKKKKGSALVVFENVEACERAARASCGRVSNPLVTTRAATPRAGDDAPSGATASVDDAARTETTQRDAAPVGAANLDFESAVLERLKRAQERARLVAEAEAEDDA</sequence>
<dbReference type="PANTHER" id="PTHR45098">
    <property type="entry name" value="DNAJ DOMAIN CONTAINING PROTEIN, EXPRESSED"/>
    <property type="match status" value="1"/>
</dbReference>
<dbReference type="eggNOG" id="KOG0691">
    <property type="taxonomic scope" value="Eukaryota"/>
</dbReference>
<evidence type="ECO:0000313" key="4">
    <source>
        <dbReference type="EMBL" id="OUS47959.1"/>
    </source>
</evidence>
<reference evidence="4" key="1">
    <citation type="submission" date="2017-04" db="EMBL/GenBank/DDBJ databases">
        <title>Population genomics of picophytoplankton unveils novel chromosome hypervariability.</title>
        <authorList>
            <consortium name="DOE Joint Genome Institute"/>
            <person name="Blanc-Mathieu R."/>
            <person name="Krasovec M."/>
            <person name="Hebrard M."/>
            <person name="Yau S."/>
            <person name="Desgranges E."/>
            <person name="Martin J."/>
            <person name="Schackwitz W."/>
            <person name="Kuo A."/>
            <person name="Salin G."/>
            <person name="Donnadieu C."/>
            <person name="Desdevises Y."/>
            <person name="Sanchez-Ferandin S."/>
            <person name="Moreau H."/>
            <person name="Rivals E."/>
            <person name="Grigoriev I.V."/>
            <person name="Grimsley N."/>
            <person name="Eyre-Walker A."/>
            <person name="Piganeau G."/>
        </authorList>
    </citation>
    <scope>NUCLEOTIDE SEQUENCE [LARGE SCALE GENOMIC DNA]</scope>
    <source>
        <strain evidence="4">RCC 1115</strain>
    </source>
</reference>
<feature type="region of interest" description="Disordered" evidence="1">
    <location>
        <begin position="105"/>
        <end position="130"/>
    </location>
</feature>
<organism evidence="4">
    <name type="scientific">Ostreococcus tauri</name>
    <name type="common">Marine green alga</name>
    <dbReference type="NCBI Taxonomy" id="70448"/>
    <lineage>
        <taxon>Eukaryota</taxon>
        <taxon>Viridiplantae</taxon>
        <taxon>Chlorophyta</taxon>
        <taxon>Mamiellophyceae</taxon>
        <taxon>Mamiellales</taxon>
        <taxon>Bathycoccaceae</taxon>
        <taxon>Ostreococcus</taxon>
    </lineage>
</organism>
<dbReference type="Gene3D" id="1.10.287.110">
    <property type="entry name" value="DnaJ domain"/>
    <property type="match status" value="1"/>
</dbReference>
<feature type="region of interest" description="Disordered" evidence="1">
    <location>
        <begin position="142"/>
        <end position="166"/>
    </location>
</feature>
<dbReference type="InterPro" id="IPR034254">
    <property type="entry name" value="DNAJC17_RRM"/>
</dbReference>
<dbReference type="InterPro" id="IPR036869">
    <property type="entry name" value="J_dom_sf"/>
</dbReference>
<feature type="compositionally biased region" description="Polar residues" evidence="1">
    <location>
        <begin position="105"/>
        <end position="120"/>
    </location>
</feature>
<feature type="region of interest" description="Disordered" evidence="1">
    <location>
        <begin position="258"/>
        <end position="341"/>
    </location>
</feature>
<dbReference type="SUPFAM" id="SSF54928">
    <property type="entry name" value="RNA-binding domain, RBD"/>
    <property type="match status" value="1"/>
</dbReference>
<feature type="compositionally biased region" description="Basic and acidic residues" evidence="1">
    <location>
        <begin position="266"/>
        <end position="291"/>
    </location>
</feature>
<dbReference type="GO" id="GO:0003723">
    <property type="term" value="F:RNA binding"/>
    <property type="evidence" value="ECO:0007669"/>
    <property type="project" value="InterPro"/>
</dbReference>
<dbReference type="InterPro" id="IPR012677">
    <property type="entry name" value="Nucleotide-bd_a/b_plait_sf"/>
</dbReference>
<feature type="compositionally biased region" description="Pro residues" evidence="1">
    <location>
        <begin position="147"/>
        <end position="157"/>
    </location>
</feature>
<dbReference type="CDD" id="cd12429">
    <property type="entry name" value="RRM_DNAJC17"/>
    <property type="match status" value="1"/>
</dbReference>
<feature type="compositionally biased region" description="Basic and acidic residues" evidence="1">
    <location>
        <begin position="302"/>
        <end position="338"/>
    </location>
</feature>
<name>A0A1Y5IEE5_OSTTA</name>
<feature type="region of interest" description="Disordered" evidence="1">
    <location>
        <begin position="427"/>
        <end position="462"/>
    </location>
</feature>
<protein>
    <recommendedName>
        <fullName evidence="5">J domain-containing protein</fullName>
    </recommendedName>
</protein>
<evidence type="ECO:0000259" key="3">
    <source>
        <dbReference type="Pfam" id="PF00226"/>
    </source>
</evidence>
<gene>
    <name evidence="4" type="ORF">BE221DRAFT_69602</name>
</gene>
<dbReference type="Pfam" id="PF00226">
    <property type="entry name" value="DnaJ"/>
    <property type="match status" value="1"/>
</dbReference>
<feature type="domain" description="J" evidence="3">
    <location>
        <begin position="211"/>
        <end position="254"/>
    </location>
</feature>
<evidence type="ECO:0000259" key="2">
    <source>
        <dbReference type="Pfam" id="PF00076"/>
    </source>
</evidence>
<dbReference type="Gene3D" id="3.30.70.330">
    <property type="match status" value="1"/>
</dbReference>
<dbReference type="InterPro" id="IPR000504">
    <property type="entry name" value="RRM_dom"/>
</dbReference>